<sequence length="517" mass="56023">MRCVWERRTLVVARQFRRSLTVLTVSLLAAVPVAGYSGAAPDTESGGMARFYAQRLDWKPCGIANLDKAGGECADVLVPLDYGKLDGRTMTVAISRVKATEPARRQGILLANPGGPGAEGLDTIDLLGDVLSPQVLATHDLIGMDPRGVGASGRGERCGWPVGEMIRSAGLDLAGFAHDTVQSAGMAVGCLVHDPEKMRQFTTRNTARDIDVVRGVLGEPTLDYYGTSYGTYLGAVFTQLFPDRSGRIVLDSAIDPDRYWTGLVQDWGPADEIALDDWAAWAATKDETYRFGSTPQQVRATIEQLIRTAARTPIVIDDFAVDDHWLPFVLHGMLMNFRLNDALAQTLREIADAAGGPPAKARTPRLAAILTALRDGENSTLAQIACGDAGVPRDPGWYWRTIEENRATQPVFGAMASNIQPCAFWPGPVEAPTVVRNAVPALIVQSTGDPRTPYRHAQRLHQQLSASKLVTLRDVRIHLTFRPDLSSCVNDAINAYFAAGTLPDTDVDCYADKTPVE</sequence>
<dbReference type="AlphaFoldDB" id="A0A6G9Y1C9"/>
<evidence type="ECO:0000313" key="6">
    <source>
        <dbReference type="Proteomes" id="UP000501705"/>
    </source>
</evidence>
<dbReference type="SUPFAM" id="SSF53474">
    <property type="entry name" value="alpha/beta-Hydrolases"/>
    <property type="match status" value="1"/>
</dbReference>
<dbReference type="InterPro" id="IPR029058">
    <property type="entry name" value="AB_hydrolase_fold"/>
</dbReference>
<evidence type="ECO:0000256" key="1">
    <source>
        <dbReference type="ARBA" id="ARBA00010088"/>
    </source>
</evidence>
<keyword evidence="3" id="KW-0732">Signal</keyword>
<dbReference type="Proteomes" id="UP000501705">
    <property type="component" value="Chromosome"/>
</dbReference>
<comment type="similarity">
    <text evidence="1">Belongs to the peptidase S33 family.</text>
</comment>
<reference evidence="5 6" key="1">
    <citation type="journal article" date="2019" name="ACS Chem. Biol.">
        <title>Identification and Mobilization of a Cryptic Antibiotic Biosynthesis Gene Locus from a Human-Pathogenic Nocardia Isolate.</title>
        <authorList>
            <person name="Herisse M."/>
            <person name="Ishida K."/>
            <person name="Porter J.L."/>
            <person name="Howden B."/>
            <person name="Hertweck C."/>
            <person name="Stinear T.P."/>
            <person name="Pidot S.J."/>
        </authorList>
    </citation>
    <scope>NUCLEOTIDE SEQUENCE [LARGE SCALE GENOMIC DNA]</scope>
    <source>
        <strain evidence="5 6">AUSMDU00024985</strain>
    </source>
</reference>
<name>A0A6G9Y1C9_NOCBR</name>
<accession>A0A6G9Y1C9</accession>
<dbReference type="Gene3D" id="3.40.50.1820">
    <property type="entry name" value="alpha/beta hydrolase"/>
    <property type="match status" value="1"/>
</dbReference>
<evidence type="ECO:0000256" key="2">
    <source>
        <dbReference type="ARBA" id="ARBA00022801"/>
    </source>
</evidence>
<evidence type="ECO:0000259" key="4">
    <source>
        <dbReference type="Pfam" id="PF08386"/>
    </source>
</evidence>
<dbReference type="InterPro" id="IPR051601">
    <property type="entry name" value="Serine_prot/Carboxylest_S33"/>
</dbReference>
<feature type="domain" description="Peptidase S33 tripeptidyl aminopeptidase-like C-terminal" evidence="4">
    <location>
        <begin position="410"/>
        <end position="509"/>
    </location>
</feature>
<keyword evidence="2 5" id="KW-0378">Hydrolase</keyword>
<dbReference type="GO" id="GO:0016787">
    <property type="term" value="F:hydrolase activity"/>
    <property type="evidence" value="ECO:0007669"/>
    <property type="project" value="UniProtKB-KW"/>
</dbReference>
<feature type="chain" id="PRO_5026209503" evidence="3">
    <location>
        <begin position="40"/>
        <end position="517"/>
    </location>
</feature>
<dbReference type="PANTHER" id="PTHR43248:SF25">
    <property type="entry name" value="AB HYDROLASE-1 DOMAIN-CONTAINING PROTEIN-RELATED"/>
    <property type="match status" value="1"/>
</dbReference>
<protein>
    <submittedName>
        <fullName evidence="5">Alpha/beta fold hydrolase</fullName>
    </submittedName>
</protein>
<dbReference type="PANTHER" id="PTHR43248">
    <property type="entry name" value="2-SUCCINYL-6-HYDROXY-2,4-CYCLOHEXADIENE-1-CARBOXYLATE SYNTHASE"/>
    <property type="match status" value="1"/>
</dbReference>
<proteinExistence type="inferred from homology"/>
<dbReference type="EMBL" id="CP046171">
    <property type="protein sequence ID" value="QIS06998.1"/>
    <property type="molecule type" value="Genomic_DNA"/>
</dbReference>
<dbReference type="InterPro" id="IPR013595">
    <property type="entry name" value="Pept_S33_TAP-like_C"/>
</dbReference>
<feature type="signal peptide" evidence="3">
    <location>
        <begin position="1"/>
        <end position="39"/>
    </location>
</feature>
<dbReference type="Pfam" id="PF08386">
    <property type="entry name" value="Abhydrolase_4"/>
    <property type="match status" value="1"/>
</dbReference>
<organism evidence="5 6">
    <name type="scientific">Nocardia brasiliensis</name>
    <dbReference type="NCBI Taxonomy" id="37326"/>
    <lineage>
        <taxon>Bacteria</taxon>
        <taxon>Bacillati</taxon>
        <taxon>Actinomycetota</taxon>
        <taxon>Actinomycetes</taxon>
        <taxon>Mycobacteriales</taxon>
        <taxon>Nocardiaceae</taxon>
        <taxon>Nocardia</taxon>
    </lineage>
</organism>
<evidence type="ECO:0000256" key="3">
    <source>
        <dbReference type="SAM" id="SignalP"/>
    </source>
</evidence>
<gene>
    <name evidence="5" type="ORF">F5X71_35980</name>
</gene>
<evidence type="ECO:0000313" key="5">
    <source>
        <dbReference type="EMBL" id="QIS06998.1"/>
    </source>
</evidence>